<dbReference type="PANTHER" id="PTHR37969:SF4">
    <property type="entry name" value="PEPSIN INHIBITOR-3-LIKE REPEATED DOMAIN-CONTAINING PROTEIN"/>
    <property type="match status" value="1"/>
</dbReference>
<protein>
    <submittedName>
        <fullName evidence="8">Pepsin inhibitor-3-like repeated domain-containing protein</fullName>
    </submittedName>
</protein>
<evidence type="ECO:0000259" key="6">
    <source>
        <dbReference type="Pfam" id="PF06394"/>
    </source>
</evidence>
<dbReference type="SUPFAM" id="SSF55149">
    <property type="entry name" value="Pepsin inhibitor-3"/>
    <property type="match status" value="1"/>
</dbReference>
<name>A0A914D1F9_9BILA</name>
<reference evidence="8" key="1">
    <citation type="submission" date="2022-11" db="UniProtKB">
        <authorList>
            <consortium name="WormBaseParasite"/>
        </authorList>
    </citation>
    <scope>IDENTIFICATION</scope>
</reference>
<evidence type="ECO:0000256" key="3">
    <source>
        <dbReference type="ARBA" id="ARBA00022525"/>
    </source>
</evidence>
<feature type="domain" description="Pepsin inhibitor-3-like repeated" evidence="6">
    <location>
        <begin position="4"/>
        <end position="68"/>
    </location>
</feature>
<accession>A0A914D1F9</accession>
<dbReference type="AlphaFoldDB" id="A0A914D1F9"/>
<keyword evidence="5" id="KW-1015">Disulfide bond</keyword>
<dbReference type="InterPro" id="IPR051901">
    <property type="entry name" value="Protease_Inhibitor_I33"/>
</dbReference>
<evidence type="ECO:0000256" key="1">
    <source>
        <dbReference type="ARBA" id="ARBA00004613"/>
    </source>
</evidence>
<evidence type="ECO:0000313" key="7">
    <source>
        <dbReference type="Proteomes" id="UP000887540"/>
    </source>
</evidence>
<keyword evidence="4" id="KW-0732">Signal</keyword>
<dbReference type="Pfam" id="PF06394">
    <property type="entry name" value="Pepsin-I3"/>
    <property type="match status" value="1"/>
</dbReference>
<organism evidence="7 8">
    <name type="scientific">Acrobeloides nanus</name>
    <dbReference type="NCBI Taxonomy" id="290746"/>
    <lineage>
        <taxon>Eukaryota</taxon>
        <taxon>Metazoa</taxon>
        <taxon>Ecdysozoa</taxon>
        <taxon>Nematoda</taxon>
        <taxon>Chromadorea</taxon>
        <taxon>Rhabditida</taxon>
        <taxon>Tylenchina</taxon>
        <taxon>Cephalobomorpha</taxon>
        <taxon>Cephaloboidea</taxon>
        <taxon>Cephalobidae</taxon>
        <taxon>Acrobeloides</taxon>
    </lineage>
</organism>
<proteinExistence type="inferred from homology"/>
<dbReference type="PANTHER" id="PTHR37969">
    <property type="entry name" value="PROTEIN CBG07421-RELATED"/>
    <property type="match status" value="1"/>
</dbReference>
<comment type="similarity">
    <text evidence="2">Belongs to the protease inhibitor I33 family.</text>
</comment>
<dbReference type="InterPro" id="IPR010480">
    <property type="entry name" value="Pepsin-I3"/>
</dbReference>
<keyword evidence="3" id="KW-0964">Secreted</keyword>
<dbReference type="Proteomes" id="UP000887540">
    <property type="component" value="Unplaced"/>
</dbReference>
<dbReference type="InterPro" id="IPR038412">
    <property type="entry name" value="Pepsin-I3_sf"/>
</dbReference>
<dbReference type="Gene3D" id="3.30.1120.50">
    <property type="entry name" value="Pepsin inhibitor-3"/>
    <property type="match status" value="1"/>
</dbReference>
<evidence type="ECO:0000313" key="8">
    <source>
        <dbReference type="WBParaSite" id="ACRNAN_scaffold174.g32558.t1"/>
    </source>
</evidence>
<evidence type="ECO:0000256" key="2">
    <source>
        <dbReference type="ARBA" id="ARBA00008019"/>
    </source>
</evidence>
<dbReference type="WBParaSite" id="ACRNAN_scaffold174.g32558.t1">
    <property type="protein sequence ID" value="ACRNAN_scaffold174.g32558.t1"/>
    <property type="gene ID" value="ACRNAN_scaffold174.g32558"/>
</dbReference>
<keyword evidence="7" id="KW-1185">Reference proteome</keyword>
<evidence type="ECO:0000256" key="4">
    <source>
        <dbReference type="ARBA" id="ARBA00022729"/>
    </source>
</evidence>
<comment type="subcellular location">
    <subcellularLocation>
        <location evidence="1">Secreted</location>
    </subcellularLocation>
</comment>
<dbReference type="GO" id="GO:0005576">
    <property type="term" value="C:extracellular region"/>
    <property type="evidence" value="ECO:0007669"/>
    <property type="project" value="UniProtKB-SubCell"/>
</dbReference>
<evidence type="ECO:0000256" key="5">
    <source>
        <dbReference type="ARBA" id="ARBA00023157"/>
    </source>
</evidence>
<sequence length="173" mass="20037">MPRRPNIPSFCNGRDTIVYQLNGCNVQNYRVYIGNLYVRQLNDDERRELDEYEYRLREYQNGLIENLKKPSAPSWRSSIENQQWNDWHSWAPFRKYANANANMTIISNPETSTTTTTTHRPYVKVEASTITTTNEPITSAQTTTEVPIFTKGLPSKILTSVPPKPPKFCSQIY</sequence>